<organism evidence="3 5">
    <name type="scientific">Nesterenkonia jeotgali</name>
    <dbReference type="NCBI Taxonomy" id="317018"/>
    <lineage>
        <taxon>Bacteria</taxon>
        <taxon>Bacillati</taxon>
        <taxon>Actinomycetota</taxon>
        <taxon>Actinomycetes</taxon>
        <taxon>Micrococcales</taxon>
        <taxon>Micrococcaceae</taxon>
        <taxon>Nesterenkonia</taxon>
    </lineage>
</organism>
<evidence type="ECO:0000313" key="3">
    <source>
        <dbReference type="EMBL" id="KUG59823.1"/>
    </source>
</evidence>
<reference evidence="3" key="2">
    <citation type="submission" date="2015-12" db="EMBL/GenBank/DDBJ databases">
        <authorList>
            <person name="Shamseldin A."/>
            <person name="Moawad H."/>
            <person name="Abd El-Rahim W.M."/>
            <person name="Sadowsky M.J."/>
        </authorList>
    </citation>
    <scope>NUCLEOTIDE SEQUENCE [LARGE SCALE GENOMIC DNA]</scope>
    <source>
        <strain evidence="3">CD08_7</strain>
    </source>
</reference>
<dbReference type="InterPro" id="IPR029063">
    <property type="entry name" value="SAM-dependent_MTases_sf"/>
</dbReference>
<evidence type="ECO:0000313" key="4">
    <source>
        <dbReference type="EMBL" id="MBA8921832.1"/>
    </source>
</evidence>
<accession>A0A0W8IIF8</accession>
<dbReference type="OrthoDB" id="9805171at2"/>
<dbReference type="Proteomes" id="UP000054023">
    <property type="component" value="Unassembled WGS sequence"/>
</dbReference>
<dbReference type="CDD" id="cd02440">
    <property type="entry name" value="AdoMet_MTases"/>
    <property type="match status" value="1"/>
</dbReference>
<evidence type="ECO:0000256" key="1">
    <source>
        <dbReference type="ARBA" id="ARBA00022679"/>
    </source>
</evidence>
<dbReference type="PANTHER" id="PTHR43861">
    <property type="entry name" value="TRANS-ACONITATE 2-METHYLTRANSFERASE-RELATED"/>
    <property type="match status" value="1"/>
</dbReference>
<dbReference type="GO" id="GO:0032259">
    <property type="term" value="P:methylation"/>
    <property type="evidence" value="ECO:0007669"/>
    <property type="project" value="UniProtKB-KW"/>
</dbReference>
<protein>
    <submittedName>
        <fullName evidence="4">SAM-dependent methyltransferase</fullName>
    </submittedName>
</protein>
<keyword evidence="1 4" id="KW-0808">Transferase</keyword>
<sequence length="252" mass="27811">MPSAPDSVFADMRLAEVYDALDPDRSDLDEYEAAVVDEFGAESVLDLGCGTGTFALRLGARGLRVTGVDPARASIEVARRKPDADSVAWVAGTLFDAPFATVDAITMTANVAQVFLEDRDWAEVLEAAHARLKPGGVLIFEARRAEDRAWERWTRELSHHTAEVPTIGMLERWVEVAAVEGERVTFDQPTIFHADGARVDSTSTLRFRSREAIEDSLNRAGFRMVGVRDARYAPGREWVYFAVPGPTARLRS</sequence>
<reference evidence="5" key="1">
    <citation type="submission" date="2015-12" db="EMBL/GenBank/DDBJ databases">
        <authorList>
            <person name="Nair G.R."/>
            <person name="Kaur G."/>
            <person name="Mayilraj S."/>
        </authorList>
    </citation>
    <scope>NUCLEOTIDE SEQUENCE [LARGE SCALE GENOMIC DNA]</scope>
    <source>
        <strain evidence="5">CD08_7</strain>
    </source>
</reference>
<evidence type="ECO:0000313" key="6">
    <source>
        <dbReference type="Proteomes" id="UP000546252"/>
    </source>
</evidence>
<name>A0A0W8IIF8_9MICC</name>
<evidence type="ECO:0000313" key="5">
    <source>
        <dbReference type="Proteomes" id="UP000054023"/>
    </source>
</evidence>
<dbReference type="EMBL" id="JACJIH010000001">
    <property type="protein sequence ID" value="MBA8921832.1"/>
    <property type="molecule type" value="Genomic_DNA"/>
</dbReference>
<keyword evidence="4" id="KW-0489">Methyltransferase</keyword>
<dbReference type="GO" id="GO:0008168">
    <property type="term" value="F:methyltransferase activity"/>
    <property type="evidence" value="ECO:0007669"/>
    <property type="project" value="UniProtKB-KW"/>
</dbReference>
<gene>
    <name evidence="3" type="ORF">AVL63_12220</name>
    <name evidence="4" type="ORF">HNR24_001765</name>
</gene>
<dbReference type="Gene3D" id="3.40.50.150">
    <property type="entry name" value="Vaccinia Virus protein VP39"/>
    <property type="match status" value="1"/>
</dbReference>
<dbReference type="Proteomes" id="UP000546252">
    <property type="component" value="Unassembled WGS sequence"/>
</dbReference>
<keyword evidence="5" id="KW-1185">Reference proteome</keyword>
<dbReference type="SUPFAM" id="SSF53335">
    <property type="entry name" value="S-adenosyl-L-methionine-dependent methyltransferases"/>
    <property type="match status" value="1"/>
</dbReference>
<reference evidence="4 6" key="3">
    <citation type="submission" date="2020-08" db="EMBL/GenBank/DDBJ databases">
        <title>Sequencing the genomes of 1000 actinobacteria strains.</title>
        <authorList>
            <person name="Klenk H.-P."/>
        </authorList>
    </citation>
    <scope>NUCLEOTIDE SEQUENCE [LARGE SCALE GENOMIC DNA]</scope>
    <source>
        <strain evidence="4 6">DSM 19081</strain>
    </source>
</reference>
<dbReference type="EMBL" id="LQBM01000002">
    <property type="protein sequence ID" value="KUG59823.1"/>
    <property type="molecule type" value="Genomic_DNA"/>
</dbReference>
<dbReference type="InterPro" id="IPR041698">
    <property type="entry name" value="Methyltransf_25"/>
</dbReference>
<dbReference type="RefSeq" id="WP_058888057.1">
    <property type="nucleotide sequence ID" value="NZ_BAAAKT010000004.1"/>
</dbReference>
<comment type="caution">
    <text evidence="3">The sequence shown here is derived from an EMBL/GenBank/DDBJ whole genome shotgun (WGS) entry which is preliminary data.</text>
</comment>
<evidence type="ECO:0000259" key="2">
    <source>
        <dbReference type="Pfam" id="PF13649"/>
    </source>
</evidence>
<feature type="domain" description="Methyltransferase" evidence="2">
    <location>
        <begin position="44"/>
        <end position="136"/>
    </location>
</feature>
<dbReference type="STRING" id="317018.AVL63_12220"/>
<dbReference type="AlphaFoldDB" id="A0A0W8IIF8"/>
<dbReference type="Pfam" id="PF13649">
    <property type="entry name" value="Methyltransf_25"/>
    <property type="match status" value="1"/>
</dbReference>
<proteinExistence type="predicted"/>